<dbReference type="RefSeq" id="WP_057864394.1">
    <property type="nucleotide sequence ID" value="NZ_AZEY01000041.1"/>
</dbReference>
<dbReference type="STRING" id="1423739.FC85_GL002827"/>
<dbReference type="AlphaFoldDB" id="A0A0R1SKV5"/>
<evidence type="ECO:0000313" key="2">
    <source>
        <dbReference type="EMBL" id="KRL66520.1"/>
    </source>
</evidence>
<evidence type="ECO:0000313" key="3">
    <source>
        <dbReference type="Proteomes" id="UP000052013"/>
    </source>
</evidence>
<dbReference type="EMBL" id="AZEY01000041">
    <property type="protein sequence ID" value="KRL66520.1"/>
    <property type="molecule type" value="Genomic_DNA"/>
</dbReference>
<evidence type="ECO:0000256" key="1">
    <source>
        <dbReference type="SAM" id="SignalP"/>
    </source>
</evidence>
<feature type="chain" id="PRO_5006410656" description="Secreted protein" evidence="1">
    <location>
        <begin position="23"/>
        <end position="63"/>
    </location>
</feature>
<accession>A0A0R1SKV5</accession>
<sequence length="63" mass="6785">MKTKCALLFVVTSTLVTMFAIANMSYARAKASIGRAYQGMTSAKMIKPANATTNSDIVLRLVL</sequence>
<reference evidence="2 3" key="1">
    <citation type="journal article" date="2015" name="Genome Announc.">
        <title>Expanding the biotechnology potential of lactobacilli through comparative genomics of 213 strains and associated genera.</title>
        <authorList>
            <person name="Sun Z."/>
            <person name="Harris H.M."/>
            <person name="McCann A."/>
            <person name="Guo C."/>
            <person name="Argimon S."/>
            <person name="Zhang W."/>
            <person name="Yang X."/>
            <person name="Jeffery I.B."/>
            <person name="Cooney J.C."/>
            <person name="Kagawa T.F."/>
            <person name="Liu W."/>
            <person name="Song Y."/>
            <person name="Salvetti E."/>
            <person name="Wrobel A."/>
            <person name="Rasinkangas P."/>
            <person name="Parkhill J."/>
            <person name="Rea M.C."/>
            <person name="O'Sullivan O."/>
            <person name="Ritari J."/>
            <person name="Douillard F.P."/>
            <person name="Paul Ross R."/>
            <person name="Yang R."/>
            <person name="Briner A.E."/>
            <person name="Felis G.E."/>
            <person name="de Vos W.M."/>
            <person name="Barrangou R."/>
            <person name="Klaenhammer T.R."/>
            <person name="Caufield P.W."/>
            <person name="Cui Y."/>
            <person name="Zhang H."/>
            <person name="O'Toole P.W."/>
        </authorList>
    </citation>
    <scope>NUCLEOTIDE SEQUENCE [LARGE SCALE GENOMIC DNA]</scope>
    <source>
        <strain evidence="2 3">DSM 14421</strain>
    </source>
</reference>
<evidence type="ECO:0008006" key="4">
    <source>
        <dbReference type="Google" id="ProtNLM"/>
    </source>
</evidence>
<protein>
    <recommendedName>
        <fullName evidence="4">Secreted protein</fullName>
    </recommendedName>
</protein>
<organism evidence="2 3">
    <name type="scientific">Lentilactobacillus diolivorans DSM 14421</name>
    <dbReference type="NCBI Taxonomy" id="1423739"/>
    <lineage>
        <taxon>Bacteria</taxon>
        <taxon>Bacillati</taxon>
        <taxon>Bacillota</taxon>
        <taxon>Bacilli</taxon>
        <taxon>Lactobacillales</taxon>
        <taxon>Lactobacillaceae</taxon>
        <taxon>Lentilactobacillus</taxon>
    </lineage>
</organism>
<dbReference type="Proteomes" id="UP000052013">
    <property type="component" value="Unassembled WGS sequence"/>
</dbReference>
<dbReference type="PATRIC" id="fig|1423739.3.peg.2938"/>
<comment type="caution">
    <text evidence="2">The sequence shown here is derived from an EMBL/GenBank/DDBJ whole genome shotgun (WGS) entry which is preliminary data.</text>
</comment>
<feature type="signal peptide" evidence="1">
    <location>
        <begin position="1"/>
        <end position="22"/>
    </location>
</feature>
<gene>
    <name evidence="2" type="ORF">FC85_GL002827</name>
</gene>
<proteinExistence type="predicted"/>
<name>A0A0R1SKV5_9LACO</name>
<keyword evidence="1" id="KW-0732">Signal</keyword>